<evidence type="ECO:0000313" key="11">
    <source>
        <dbReference type="EMBL" id="ODJ85952.1"/>
    </source>
</evidence>
<comment type="caution">
    <text evidence="11">The sequence shown here is derived from an EMBL/GenBank/DDBJ whole genome shotgun (WGS) entry which is preliminary data.</text>
</comment>
<dbReference type="InterPro" id="IPR052155">
    <property type="entry name" value="Biofilm_reg_signaling"/>
</dbReference>
<feature type="domain" description="PAS" evidence="6">
    <location>
        <begin position="418"/>
        <end position="489"/>
    </location>
</feature>
<comment type="cofactor">
    <cofactor evidence="1">
        <name>Mg(2+)</name>
        <dbReference type="ChEBI" id="CHEBI:18420"/>
    </cofactor>
</comment>
<feature type="domain" description="EAL" evidence="8">
    <location>
        <begin position="841"/>
        <end position="1095"/>
    </location>
</feature>
<feature type="domain" description="PAC" evidence="7">
    <location>
        <begin position="614"/>
        <end position="666"/>
    </location>
</feature>
<dbReference type="SUPFAM" id="SSF55785">
    <property type="entry name" value="PYP-like sensor domain (PAS domain)"/>
    <property type="match status" value="3"/>
</dbReference>
<dbReference type="Gene3D" id="3.30.450.20">
    <property type="entry name" value="PAS domain"/>
    <property type="match status" value="3"/>
</dbReference>
<dbReference type="GO" id="GO:0071111">
    <property type="term" value="F:cyclic-guanylate-specific phosphodiesterase activity"/>
    <property type="evidence" value="ECO:0007669"/>
    <property type="project" value="UniProtKB-EC"/>
</dbReference>
<evidence type="ECO:0000259" key="8">
    <source>
        <dbReference type="PROSITE" id="PS50883"/>
    </source>
</evidence>
<dbReference type="Gene3D" id="3.10.580.10">
    <property type="entry name" value="CBS-domain"/>
    <property type="match status" value="2"/>
</dbReference>
<name>A0A7Z0VI15_9GAMM</name>
<feature type="domain" description="GGDEF" evidence="9">
    <location>
        <begin position="698"/>
        <end position="832"/>
    </location>
</feature>
<dbReference type="CDD" id="cd01948">
    <property type="entry name" value="EAL"/>
    <property type="match status" value="1"/>
</dbReference>
<dbReference type="CDD" id="cd01949">
    <property type="entry name" value="GGDEF"/>
    <property type="match status" value="1"/>
</dbReference>
<keyword evidence="5" id="KW-0129">CBS domain</keyword>
<dbReference type="NCBIfam" id="TIGR00229">
    <property type="entry name" value="sensory_box"/>
    <property type="match status" value="3"/>
</dbReference>
<dbReference type="InterPro" id="IPR043128">
    <property type="entry name" value="Rev_trsase/Diguanyl_cyclase"/>
</dbReference>
<dbReference type="SUPFAM" id="SSF54631">
    <property type="entry name" value="CBS-domain pair"/>
    <property type="match status" value="2"/>
</dbReference>
<dbReference type="CDD" id="cd00130">
    <property type="entry name" value="PAS"/>
    <property type="match status" value="3"/>
</dbReference>
<organism evidence="11 12">
    <name type="scientific">Candidatus Thiodiazotropha endolucinida</name>
    <dbReference type="NCBI Taxonomy" id="1655433"/>
    <lineage>
        <taxon>Bacteria</taxon>
        <taxon>Pseudomonadati</taxon>
        <taxon>Pseudomonadota</taxon>
        <taxon>Gammaproteobacteria</taxon>
        <taxon>Chromatiales</taxon>
        <taxon>Sedimenticolaceae</taxon>
        <taxon>Candidatus Thiodiazotropha</taxon>
    </lineage>
</organism>
<dbReference type="SMART" id="SM00091">
    <property type="entry name" value="PAS"/>
    <property type="match status" value="3"/>
</dbReference>
<dbReference type="SMART" id="SM00267">
    <property type="entry name" value="GGDEF"/>
    <property type="match status" value="1"/>
</dbReference>
<dbReference type="InterPro" id="IPR001633">
    <property type="entry name" value="EAL_dom"/>
</dbReference>
<dbReference type="SMART" id="SM00116">
    <property type="entry name" value="CBS"/>
    <property type="match status" value="4"/>
</dbReference>
<evidence type="ECO:0000313" key="12">
    <source>
        <dbReference type="Proteomes" id="UP000094769"/>
    </source>
</evidence>
<protein>
    <recommendedName>
        <fullName evidence="2">cyclic-guanylate-specific phosphodiesterase</fullName>
        <ecNumber evidence="2">3.1.4.52</ecNumber>
    </recommendedName>
</protein>
<dbReference type="Pfam" id="PF00989">
    <property type="entry name" value="PAS"/>
    <property type="match status" value="2"/>
</dbReference>
<dbReference type="InterPro" id="IPR000160">
    <property type="entry name" value="GGDEF_dom"/>
</dbReference>
<dbReference type="InterPro" id="IPR035919">
    <property type="entry name" value="EAL_sf"/>
</dbReference>
<feature type="domain" description="PAC" evidence="7">
    <location>
        <begin position="492"/>
        <end position="544"/>
    </location>
</feature>
<evidence type="ECO:0000259" key="10">
    <source>
        <dbReference type="PROSITE" id="PS51371"/>
    </source>
</evidence>
<dbReference type="Gene3D" id="3.30.70.270">
    <property type="match status" value="1"/>
</dbReference>
<evidence type="ECO:0000256" key="4">
    <source>
        <dbReference type="ARBA" id="ARBA00051114"/>
    </source>
</evidence>
<dbReference type="InterPro" id="IPR046342">
    <property type="entry name" value="CBS_dom_sf"/>
</dbReference>
<evidence type="ECO:0000259" key="7">
    <source>
        <dbReference type="PROSITE" id="PS50113"/>
    </source>
</evidence>
<dbReference type="SMART" id="SM00052">
    <property type="entry name" value="EAL"/>
    <property type="match status" value="1"/>
</dbReference>
<dbReference type="GO" id="GO:0006355">
    <property type="term" value="P:regulation of DNA-templated transcription"/>
    <property type="evidence" value="ECO:0007669"/>
    <property type="project" value="InterPro"/>
</dbReference>
<dbReference type="NCBIfam" id="TIGR00254">
    <property type="entry name" value="GGDEF"/>
    <property type="match status" value="1"/>
</dbReference>
<dbReference type="InterPro" id="IPR029787">
    <property type="entry name" value="Nucleotide_cyclase"/>
</dbReference>
<dbReference type="FunFam" id="3.30.70.270:FF:000001">
    <property type="entry name" value="Diguanylate cyclase domain protein"/>
    <property type="match status" value="1"/>
</dbReference>
<evidence type="ECO:0000259" key="9">
    <source>
        <dbReference type="PROSITE" id="PS50887"/>
    </source>
</evidence>
<reference evidence="11 12" key="1">
    <citation type="submission" date="2016-06" db="EMBL/GenBank/DDBJ databases">
        <title>Genome sequence of endosymbiont of Candidatus Endolucinida thiodiazotropha.</title>
        <authorList>
            <person name="Poehlein A."/>
            <person name="Koenig S."/>
            <person name="Heiden S.E."/>
            <person name="Thuermer A."/>
            <person name="Voget S."/>
            <person name="Daniel R."/>
            <person name="Markert S."/>
            <person name="Gros O."/>
            <person name="Schweder T."/>
        </authorList>
    </citation>
    <scope>NUCLEOTIDE SEQUENCE [LARGE SCALE GENOMIC DNA]</scope>
    <source>
        <strain evidence="11 12">COS</strain>
    </source>
</reference>
<dbReference type="SUPFAM" id="SSF141868">
    <property type="entry name" value="EAL domain-like"/>
    <property type="match status" value="1"/>
</dbReference>
<dbReference type="Pfam" id="PF00990">
    <property type="entry name" value="GGDEF"/>
    <property type="match status" value="1"/>
</dbReference>
<dbReference type="GO" id="GO:0071732">
    <property type="term" value="P:cellular response to nitric oxide"/>
    <property type="evidence" value="ECO:0007669"/>
    <property type="project" value="UniProtKB-ARBA"/>
</dbReference>
<keyword evidence="12" id="KW-1185">Reference proteome</keyword>
<dbReference type="SMART" id="SM00086">
    <property type="entry name" value="PAC"/>
    <property type="match status" value="3"/>
</dbReference>
<sequence>MISLPWGKLPQMTSALNLKQIQTTDVETVSADSPIGKVLLRMEEKQISCIVAIDKDRRPIGIFTEQDAIRLMAENLSIDNISMCDVMSLNPLTADENTDFHDAYRIMTEKHFRHLLVVDSQGYLVGLVSEADFLHHMGMEYLVELKTVESAMTRHVVTLNPADTVVKAVRLMAERHISCVVVCEEGKPEGILTERDIVHLAQTLDQNDEVTVDQVMKTPVVSCHAGIPMQEAARVMEGKHIRRLTVVRTDGQLCGLITRHDIVKALQGRYVEYLHETLARTSRDLQTTQSNLREAQQKVFLLNLMEQIDDAIYIIDSESGRIIEVNDKACNMLRYSRDELCNKMAWEVSNTIENESSWRRIQADLKIQGSLTTTTFYRKKDGGLVPVEVNSKYLRHEESDYSLDVARDLTNVNRQEEKLLLLREALEATPNAIAIIDTNASILWANPAFYKLTGYQHDEISGLTIDDIVDPDLQDRMVLSEFWQALNSNRTWRGEISNTRNDGTDYQAAYTLTPVIDNQQEVTHYIAVIEDITERHKQLTRLRLYATLFENTHEGVMVTDGDGFIRMVNQAFTELTGYTETEALGMRPNILKSGKHDLTSYKKLWGELQSNDHWQGEIWNRRKNGEIYPELLSISSVYDDQDKLKYYVGVFSDISQLKQTEAELEYLAHHDPLTRLANRRLLMSQLEYGLKAAHRKQERVALLVMDLDRFKDINDSYGHLIGDELLQLVAARLNHRLRESDLVTRLGGDEFAVLMQGIDHLEDAAILATDIIQTLNEPCQLQEGLELQVGTSIGISLFPEHGVTAETLLQHADSALYQAKKEGRGRFCYFSEELTRAARQRIEIHNNLRHALAENSLTISYQPQIEFESGNIVGAEALLRWRDPELGDISPGLFIPVAEETGLINRIGEWVLREVCTQGKKWLEQGHPPLSLAVNLSVHQLRQGDFVEKVGQIVEDTGYLTGQLSFEVTESAIMERETESLEVLNQLRRMGFHLSIDDFGTGYSSLAHLQRMPLDELKIDKTFIDEIPHKREDMEITSTIIAMAKNLGLIVLAEGVETDAQYQFLRRQGCDFFQGYLISPPIDTVKFAQLLDMEPDRLSGGTRRWLPVVR</sequence>
<dbReference type="InterPro" id="IPR000014">
    <property type="entry name" value="PAS"/>
</dbReference>
<dbReference type="Gene3D" id="3.20.20.450">
    <property type="entry name" value="EAL domain"/>
    <property type="match status" value="1"/>
</dbReference>
<feature type="domain" description="PAS" evidence="6">
    <location>
        <begin position="297"/>
        <end position="356"/>
    </location>
</feature>
<evidence type="ECO:0000256" key="5">
    <source>
        <dbReference type="PROSITE-ProRule" id="PRU00703"/>
    </source>
</evidence>
<dbReference type="InterPro" id="IPR013767">
    <property type="entry name" value="PAS_fold"/>
</dbReference>
<dbReference type="CDD" id="cd04584">
    <property type="entry name" value="CBS_pair_AcuB_like"/>
    <property type="match status" value="1"/>
</dbReference>
<evidence type="ECO:0000256" key="2">
    <source>
        <dbReference type="ARBA" id="ARBA00012282"/>
    </source>
</evidence>
<dbReference type="OrthoDB" id="8553030at2"/>
<feature type="domain" description="CBS" evidence="10">
    <location>
        <begin position="216"/>
        <end position="277"/>
    </location>
</feature>
<dbReference type="PANTHER" id="PTHR44757">
    <property type="entry name" value="DIGUANYLATE CYCLASE DGCP"/>
    <property type="match status" value="1"/>
</dbReference>
<dbReference type="Pfam" id="PF00571">
    <property type="entry name" value="CBS"/>
    <property type="match status" value="4"/>
</dbReference>
<dbReference type="InterPro" id="IPR035965">
    <property type="entry name" value="PAS-like_dom_sf"/>
</dbReference>
<dbReference type="InterPro" id="IPR000700">
    <property type="entry name" value="PAS-assoc_C"/>
</dbReference>
<dbReference type="PROSITE" id="PS51371">
    <property type="entry name" value="CBS"/>
    <property type="match status" value="4"/>
</dbReference>
<comment type="catalytic activity">
    <reaction evidence="4">
        <text>3',3'-c-di-GMP + H2O = 5'-phosphoguanylyl(3'-&gt;5')guanosine + H(+)</text>
        <dbReference type="Rhea" id="RHEA:24902"/>
        <dbReference type="ChEBI" id="CHEBI:15377"/>
        <dbReference type="ChEBI" id="CHEBI:15378"/>
        <dbReference type="ChEBI" id="CHEBI:58754"/>
        <dbReference type="ChEBI" id="CHEBI:58805"/>
        <dbReference type="EC" id="3.1.4.52"/>
    </reaction>
    <physiologicalReaction direction="left-to-right" evidence="4">
        <dbReference type="Rhea" id="RHEA:24903"/>
    </physiologicalReaction>
</comment>
<gene>
    <name evidence="11" type="primary">gmr_26</name>
    <name evidence="11" type="ORF">CODIS_38480</name>
</gene>
<keyword evidence="11" id="KW-0378">Hydrolase</keyword>
<feature type="domain" description="CBS" evidence="10">
    <location>
        <begin position="22"/>
        <end position="78"/>
    </location>
</feature>
<dbReference type="EC" id="3.1.4.52" evidence="2"/>
<accession>A0A7Z0VI15</accession>
<dbReference type="PROSITE" id="PS50112">
    <property type="entry name" value="PAS"/>
    <property type="match status" value="3"/>
</dbReference>
<dbReference type="FunFam" id="3.20.20.450:FF:000001">
    <property type="entry name" value="Cyclic di-GMP phosphodiesterase yahA"/>
    <property type="match status" value="1"/>
</dbReference>
<evidence type="ECO:0000256" key="3">
    <source>
        <dbReference type="ARBA" id="ARBA00022636"/>
    </source>
</evidence>
<dbReference type="InterPro" id="IPR000644">
    <property type="entry name" value="CBS_dom"/>
</dbReference>
<dbReference type="AlphaFoldDB" id="A0A7Z0VI15"/>
<evidence type="ECO:0000256" key="1">
    <source>
        <dbReference type="ARBA" id="ARBA00001946"/>
    </source>
</evidence>
<dbReference type="Proteomes" id="UP000094769">
    <property type="component" value="Unassembled WGS sequence"/>
</dbReference>
<dbReference type="PROSITE" id="PS50883">
    <property type="entry name" value="EAL"/>
    <property type="match status" value="1"/>
</dbReference>
<feature type="domain" description="CBS" evidence="10">
    <location>
        <begin position="87"/>
        <end position="145"/>
    </location>
</feature>
<dbReference type="SUPFAM" id="SSF55073">
    <property type="entry name" value="Nucleotide cyclase"/>
    <property type="match status" value="1"/>
</dbReference>
<feature type="domain" description="PAS" evidence="6">
    <location>
        <begin position="541"/>
        <end position="585"/>
    </location>
</feature>
<evidence type="ECO:0000259" key="6">
    <source>
        <dbReference type="PROSITE" id="PS50112"/>
    </source>
</evidence>
<feature type="domain" description="CBS" evidence="10">
    <location>
        <begin position="152"/>
        <end position="209"/>
    </location>
</feature>
<dbReference type="InterPro" id="IPR001610">
    <property type="entry name" value="PAC"/>
</dbReference>
<dbReference type="PANTHER" id="PTHR44757:SF2">
    <property type="entry name" value="BIOFILM ARCHITECTURE MAINTENANCE PROTEIN MBAA"/>
    <property type="match status" value="1"/>
</dbReference>
<dbReference type="EMBL" id="MARB01000031">
    <property type="protein sequence ID" value="ODJ85952.1"/>
    <property type="molecule type" value="Genomic_DNA"/>
</dbReference>
<dbReference type="Pfam" id="PF13426">
    <property type="entry name" value="PAS_9"/>
    <property type="match status" value="1"/>
</dbReference>
<dbReference type="PROSITE" id="PS50113">
    <property type="entry name" value="PAC"/>
    <property type="match status" value="2"/>
</dbReference>
<proteinExistence type="predicted"/>
<dbReference type="PROSITE" id="PS50887">
    <property type="entry name" value="GGDEF"/>
    <property type="match status" value="1"/>
</dbReference>
<keyword evidence="3" id="KW-0973">c-di-GMP</keyword>
<dbReference type="Pfam" id="PF00563">
    <property type="entry name" value="EAL"/>
    <property type="match status" value="1"/>
</dbReference>